<evidence type="ECO:0000313" key="2">
    <source>
        <dbReference type="EMBL" id="KAF7263999.1"/>
    </source>
</evidence>
<name>A0A834M3R5_RHYFE</name>
<accession>A0A834M3R5</accession>
<keyword evidence="4" id="KW-1185">Reference proteome</keyword>
<proteinExistence type="predicted"/>
<dbReference type="Proteomes" id="UP000625711">
    <property type="component" value="Unassembled WGS sequence"/>
</dbReference>
<feature type="signal peptide" evidence="1">
    <location>
        <begin position="1"/>
        <end position="22"/>
    </location>
</feature>
<dbReference type="OrthoDB" id="6806356at2759"/>
<organism evidence="2 4">
    <name type="scientific">Rhynchophorus ferrugineus</name>
    <name type="common">Red palm weevil</name>
    <name type="synonym">Curculio ferrugineus</name>
    <dbReference type="NCBI Taxonomy" id="354439"/>
    <lineage>
        <taxon>Eukaryota</taxon>
        <taxon>Metazoa</taxon>
        <taxon>Ecdysozoa</taxon>
        <taxon>Arthropoda</taxon>
        <taxon>Hexapoda</taxon>
        <taxon>Insecta</taxon>
        <taxon>Pterygota</taxon>
        <taxon>Neoptera</taxon>
        <taxon>Endopterygota</taxon>
        <taxon>Coleoptera</taxon>
        <taxon>Polyphaga</taxon>
        <taxon>Cucujiformia</taxon>
        <taxon>Curculionidae</taxon>
        <taxon>Dryophthorinae</taxon>
        <taxon>Rhynchophorus</taxon>
    </lineage>
</organism>
<sequence length="138" mass="15247">MSASRILAAIGLTVILVKVALAAPADINEKLNAASLDPTAEFTASRQKTYRQDVNLKRPGLLDSPVPLALDVPPEEENHHLYHEENENLSKKPVLRSDGMVSGVGVVEQENSERNFRRDYYKRPVLSMIGIGQFGMGY</sequence>
<dbReference type="EMBL" id="JAACXV010018678">
    <property type="protein sequence ID" value="KAF7263999.1"/>
    <property type="molecule type" value="Genomic_DNA"/>
</dbReference>
<dbReference type="EMBL" id="JAACXV010018677">
    <property type="protein sequence ID" value="KAF7264005.1"/>
    <property type="molecule type" value="Genomic_DNA"/>
</dbReference>
<dbReference type="AlphaFoldDB" id="A0A834M3R5"/>
<evidence type="ECO:0000256" key="1">
    <source>
        <dbReference type="SAM" id="SignalP"/>
    </source>
</evidence>
<evidence type="ECO:0000313" key="3">
    <source>
        <dbReference type="EMBL" id="KAF7264005.1"/>
    </source>
</evidence>
<evidence type="ECO:0000313" key="4">
    <source>
        <dbReference type="Proteomes" id="UP000625711"/>
    </source>
</evidence>
<keyword evidence="1" id="KW-0732">Signal</keyword>
<feature type="chain" id="PRO_5036239977" evidence="1">
    <location>
        <begin position="23"/>
        <end position="138"/>
    </location>
</feature>
<reference evidence="2" key="1">
    <citation type="submission" date="2020-08" db="EMBL/GenBank/DDBJ databases">
        <title>Genome sequencing and assembly of the red palm weevil Rhynchophorus ferrugineus.</title>
        <authorList>
            <person name="Dias G.B."/>
            <person name="Bergman C.M."/>
            <person name="Manee M."/>
        </authorList>
    </citation>
    <scope>NUCLEOTIDE SEQUENCE</scope>
    <source>
        <strain evidence="2">AA-2017</strain>
        <tissue evidence="2">Whole larva</tissue>
    </source>
</reference>
<gene>
    <name evidence="3" type="ORF">GWI33_000766</name>
    <name evidence="2" type="ORF">GWI33_000772</name>
</gene>
<comment type="caution">
    <text evidence="2">The sequence shown here is derived from an EMBL/GenBank/DDBJ whole genome shotgun (WGS) entry which is preliminary data.</text>
</comment>
<protein>
    <submittedName>
        <fullName evidence="2">Uncharacterized protein</fullName>
    </submittedName>
</protein>